<dbReference type="InterPro" id="IPR023606">
    <property type="entry name" value="CoA-Trfase_III_dom_1_sf"/>
</dbReference>
<gene>
    <name evidence="2" type="ORF">JGU71_02375</name>
</gene>
<sequence>MPRPLEGVRILAIEQFGAGPFGSLHLADLGAEVIKIEDPKTGGDVSRTVPPYVVDGDSLYFESFNRNKKSIALDLAVPAGRAVFSDLVVGADAIYSNLRGDVPAALGLRYADVAHLNPAIVCCSLSGFGMSGPRMREPGYDYIVQGMAGWMDVTGEPDGPPTKSGLSLVDFSTGYVAALALTSGLLAARRDGVGMDCDVSLFDTAISMLSYLGVWHLNEGYQPQRISRSAHPSLVPFGTFEAADGWLVIACPKDKFWHRLAGALGRPDLAADDRFRTFADRHRNANELSTIIDSILRTRQRADWLTLLRDAGVPVGEVNSVEQALADPQTVARGMIVETEHPTFGTMSTIASPVRVGSTPPDVRRAPFLGEHTEALLTELLNYDRNRIDEAARGGAFGAVSTA</sequence>
<keyword evidence="3" id="KW-1185">Reference proteome</keyword>
<keyword evidence="1 2" id="KW-0808">Transferase</keyword>
<dbReference type="InterPro" id="IPR003673">
    <property type="entry name" value="CoA-Trfase_fam_III"/>
</dbReference>
<dbReference type="Gene3D" id="3.40.50.10540">
    <property type="entry name" value="Crotonobetainyl-coa:carnitine coa-transferase, domain 1"/>
    <property type="match status" value="1"/>
</dbReference>
<evidence type="ECO:0000313" key="3">
    <source>
        <dbReference type="Proteomes" id="UP000655868"/>
    </source>
</evidence>
<evidence type="ECO:0000313" key="2">
    <source>
        <dbReference type="EMBL" id="MBJ8337722.1"/>
    </source>
</evidence>
<dbReference type="EMBL" id="JAEMNV010000001">
    <property type="protein sequence ID" value="MBJ8337722.1"/>
    <property type="molecule type" value="Genomic_DNA"/>
</dbReference>
<proteinExistence type="predicted"/>
<comment type="caution">
    <text evidence="2">The sequence shown here is derived from an EMBL/GenBank/DDBJ whole genome shotgun (WGS) entry which is preliminary data.</text>
</comment>
<dbReference type="Proteomes" id="UP000655868">
    <property type="component" value="Unassembled WGS sequence"/>
</dbReference>
<name>A0A934NM46_9NOCA</name>
<dbReference type="Pfam" id="PF02515">
    <property type="entry name" value="CoA_transf_3"/>
    <property type="match status" value="1"/>
</dbReference>
<evidence type="ECO:0000256" key="1">
    <source>
        <dbReference type="ARBA" id="ARBA00022679"/>
    </source>
</evidence>
<dbReference type="GO" id="GO:0008410">
    <property type="term" value="F:CoA-transferase activity"/>
    <property type="evidence" value="ECO:0007669"/>
    <property type="project" value="TreeGrafter"/>
</dbReference>
<reference evidence="2" key="1">
    <citation type="submission" date="2020-12" db="EMBL/GenBank/DDBJ databases">
        <title>Antrihabitans popcorni sp. nov. and Antrihabitans auranticaus sp. nov., isolated from a larva cave.</title>
        <authorList>
            <person name="Lee S.D."/>
            <person name="Kim I.S."/>
        </authorList>
    </citation>
    <scope>NUCLEOTIDE SEQUENCE</scope>
    <source>
        <strain evidence="2">YC3-6</strain>
    </source>
</reference>
<dbReference type="InterPro" id="IPR044855">
    <property type="entry name" value="CoA-Trfase_III_dom3_sf"/>
</dbReference>
<dbReference type="Gene3D" id="3.30.1540.10">
    <property type="entry name" value="formyl-coa transferase, domain 3"/>
    <property type="match status" value="1"/>
</dbReference>
<dbReference type="InterPro" id="IPR050483">
    <property type="entry name" value="CoA-transferase_III_domain"/>
</dbReference>
<dbReference type="RefSeq" id="WP_199701585.1">
    <property type="nucleotide sequence ID" value="NZ_JAEMNV010000001.1"/>
</dbReference>
<dbReference type="PANTHER" id="PTHR48207:SF4">
    <property type="entry name" value="BLL6097 PROTEIN"/>
    <property type="match status" value="1"/>
</dbReference>
<dbReference type="AlphaFoldDB" id="A0A934NM46"/>
<dbReference type="SUPFAM" id="SSF89796">
    <property type="entry name" value="CoA-transferase family III (CaiB/BaiF)"/>
    <property type="match status" value="1"/>
</dbReference>
<protein>
    <submittedName>
        <fullName evidence="2">CoA transferase</fullName>
    </submittedName>
</protein>
<dbReference type="PANTHER" id="PTHR48207">
    <property type="entry name" value="SUCCINATE--HYDROXYMETHYLGLUTARATE COA-TRANSFERASE"/>
    <property type="match status" value="1"/>
</dbReference>
<organism evidence="2 3">
    <name type="scientific">Antrihabitans stalagmiti</name>
    <dbReference type="NCBI Taxonomy" id="2799499"/>
    <lineage>
        <taxon>Bacteria</taxon>
        <taxon>Bacillati</taxon>
        <taxon>Actinomycetota</taxon>
        <taxon>Actinomycetes</taxon>
        <taxon>Mycobacteriales</taxon>
        <taxon>Nocardiaceae</taxon>
        <taxon>Antrihabitans</taxon>
    </lineage>
</organism>
<accession>A0A934NM46</accession>